<gene>
    <name evidence="2" type="ORF">SAPIO_CDS3989</name>
</gene>
<dbReference type="Gene3D" id="1.20.58.340">
    <property type="entry name" value="Magnesium transport protein CorA, transmembrane region"/>
    <property type="match status" value="1"/>
</dbReference>
<protein>
    <submittedName>
        <fullName evidence="2">Uncharacterized protein</fullName>
    </submittedName>
</protein>
<feature type="transmembrane region" description="Helical" evidence="1">
    <location>
        <begin position="78"/>
        <end position="98"/>
    </location>
</feature>
<dbReference type="GeneID" id="27723061"/>
<dbReference type="HOGENOM" id="CLU_761069_0_0_1"/>
<dbReference type="EMBL" id="JOWA01000090">
    <property type="protein sequence ID" value="KEZ43830.1"/>
    <property type="molecule type" value="Genomic_DNA"/>
</dbReference>
<keyword evidence="3" id="KW-1185">Reference proteome</keyword>
<dbReference type="AlphaFoldDB" id="A0A084G918"/>
<keyword evidence="1" id="KW-0472">Membrane</keyword>
<dbReference type="OrthoDB" id="5207033at2759"/>
<name>A0A084G918_PSEDA</name>
<comment type="caution">
    <text evidence="2">The sequence shown here is derived from an EMBL/GenBank/DDBJ whole genome shotgun (WGS) entry which is preliminary data.</text>
</comment>
<dbReference type="RefSeq" id="XP_016643629.1">
    <property type="nucleotide sequence ID" value="XM_016786653.1"/>
</dbReference>
<keyword evidence="1" id="KW-0812">Transmembrane</keyword>
<keyword evidence="1" id="KW-1133">Transmembrane helix</keyword>
<feature type="transmembrane region" description="Helical" evidence="1">
    <location>
        <begin position="303"/>
        <end position="323"/>
    </location>
</feature>
<reference evidence="2 3" key="1">
    <citation type="journal article" date="2014" name="Genome Announc.">
        <title>Draft genome sequence of the pathogenic fungus Scedosporium apiospermum.</title>
        <authorList>
            <person name="Vandeputte P."/>
            <person name="Ghamrawi S."/>
            <person name="Rechenmann M."/>
            <person name="Iltis A."/>
            <person name="Giraud S."/>
            <person name="Fleury M."/>
            <person name="Thornton C."/>
            <person name="Delhaes L."/>
            <person name="Meyer W."/>
            <person name="Papon N."/>
            <person name="Bouchara J.P."/>
        </authorList>
    </citation>
    <scope>NUCLEOTIDE SEQUENCE [LARGE SCALE GENOMIC DNA]</scope>
    <source>
        <strain evidence="2 3">IHEM 14462</strain>
    </source>
</reference>
<organism evidence="2 3">
    <name type="scientific">Pseudallescheria apiosperma</name>
    <name type="common">Scedosporium apiospermum</name>
    <dbReference type="NCBI Taxonomy" id="563466"/>
    <lineage>
        <taxon>Eukaryota</taxon>
        <taxon>Fungi</taxon>
        <taxon>Dikarya</taxon>
        <taxon>Ascomycota</taxon>
        <taxon>Pezizomycotina</taxon>
        <taxon>Sordariomycetes</taxon>
        <taxon>Hypocreomycetidae</taxon>
        <taxon>Microascales</taxon>
        <taxon>Microascaceae</taxon>
        <taxon>Scedosporium</taxon>
    </lineage>
</organism>
<dbReference type="VEuPathDB" id="FungiDB:SAPIO_CDS3989"/>
<feature type="transmembrane region" description="Helical" evidence="1">
    <location>
        <begin position="260"/>
        <end position="283"/>
    </location>
</feature>
<dbReference type="Proteomes" id="UP000028545">
    <property type="component" value="Unassembled WGS sequence"/>
</dbReference>
<sequence>MCHSSFAPLWVADDNVAEHDLFLQARTVRGYSPCNADDQNVLDIWKRTVHVCDEVGGWMTSNPWANCHHNPVTPYTPYVIAIVVTCPRCLSVAGFYMGRYFGKEKFLRSAARASLQSALASAASTIDFCDPYSVFDILLHEIVSLRQEEPDYGLLHEIARHAIHVSETLTVASGSAKDLHQQHEDFTSLYVKDSSQWRRHRSPLRFPQRILEALLARSESNKARLQTEIQLAFHTAAQRDSRIQVQIGEEARKETTAMKALAVITMTFLPATFISSVFSTPFFRYEDASEEARGHIAVSDQFWIYWALAGPLSVATFALWAFWDRTRARTGLARRVDDAGQKDKEASNSIIPWRHKLASIYRDV</sequence>
<evidence type="ECO:0000313" key="2">
    <source>
        <dbReference type="EMBL" id="KEZ43830.1"/>
    </source>
</evidence>
<accession>A0A084G918</accession>
<evidence type="ECO:0000256" key="1">
    <source>
        <dbReference type="SAM" id="Phobius"/>
    </source>
</evidence>
<proteinExistence type="predicted"/>
<dbReference type="KEGG" id="sapo:SAPIO_CDS3989"/>
<evidence type="ECO:0000313" key="3">
    <source>
        <dbReference type="Proteomes" id="UP000028545"/>
    </source>
</evidence>